<sequence>MTTEQTLIRFMKTTGGLTQGQGISDSAMAKWILTMPILVEVTQKIEEFCNLSFASTEQHVAARDTRISRDEADVQKLVDWFPSHHPFPNFTTHKEPAPPALLSTISRKCKKGCTLACSCRKAGINCSTICYHCKGQACTISLVDDITTNSANQEAEINIKMEEVISEEVDLLEVECEPVQVEKSDSEKTDIDDFDTSSTSKKITLL</sequence>
<name>A0ABQ9HCS7_9NEOP</name>
<evidence type="ECO:0000313" key="2">
    <source>
        <dbReference type="EMBL" id="KAJ8882137.1"/>
    </source>
</evidence>
<organism evidence="2 3">
    <name type="scientific">Dryococelus australis</name>
    <dbReference type="NCBI Taxonomy" id="614101"/>
    <lineage>
        <taxon>Eukaryota</taxon>
        <taxon>Metazoa</taxon>
        <taxon>Ecdysozoa</taxon>
        <taxon>Arthropoda</taxon>
        <taxon>Hexapoda</taxon>
        <taxon>Insecta</taxon>
        <taxon>Pterygota</taxon>
        <taxon>Neoptera</taxon>
        <taxon>Polyneoptera</taxon>
        <taxon>Phasmatodea</taxon>
        <taxon>Verophasmatodea</taxon>
        <taxon>Anareolatae</taxon>
        <taxon>Phasmatidae</taxon>
        <taxon>Eurycanthinae</taxon>
        <taxon>Dryococelus</taxon>
    </lineage>
</organism>
<keyword evidence="3" id="KW-1185">Reference proteome</keyword>
<feature type="compositionally biased region" description="Basic and acidic residues" evidence="1">
    <location>
        <begin position="180"/>
        <end position="191"/>
    </location>
</feature>
<dbReference type="EMBL" id="JARBHB010000006">
    <property type="protein sequence ID" value="KAJ8882137.1"/>
    <property type="molecule type" value="Genomic_DNA"/>
</dbReference>
<evidence type="ECO:0000256" key="1">
    <source>
        <dbReference type="SAM" id="MobiDB-lite"/>
    </source>
</evidence>
<evidence type="ECO:0000313" key="3">
    <source>
        <dbReference type="Proteomes" id="UP001159363"/>
    </source>
</evidence>
<dbReference type="Proteomes" id="UP001159363">
    <property type="component" value="Chromosome 5"/>
</dbReference>
<evidence type="ECO:0008006" key="4">
    <source>
        <dbReference type="Google" id="ProtNLM"/>
    </source>
</evidence>
<comment type="caution">
    <text evidence="2">The sequence shown here is derived from an EMBL/GenBank/DDBJ whole genome shotgun (WGS) entry which is preliminary data.</text>
</comment>
<feature type="region of interest" description="Disordered" evidence="1">
    <location>
        <begin position="180"/>
        <end position="206"/>
    </location>
</feature>
<feature type="compositionally biased region" description="Low complexity" evidence="1">
    <location>
        <begin position="196"/>
        <end position="206"/>
    </location>
</feature>
<protein>
    <recommendedName>
        <fullName evidence="4">Tesmin/TSO1-like CXC domain-containing protein</fullName>
    </recommendedName>
</protein>
<proteinExistence type="predicted"/>
<gene>
    <name evidence="2" type="ORF">PR048_018625</name>
</gene>
<accession>A0ABQ9HCS7</accession>
<reference evidence="2 3" key="1">
    <citation type="submission" date="2023-02" db="EMBL/GenBank/DDBJ databases">
        <title>LHISI_Scaffold_Assembly.</title>
        <authorList>
            <person name="Stuart O.P."/>
            <person name="Cleave R."/>
            <person name="Magrath M.J.L."/>
            <person name="Mikheyev A.S."/>
        </authorList>
    </citation>
    <scope>NUCLEOTIDE SEQUENCE [LARGE SCALE GENOMIC DNA]</scope>
    <source>
        <strain evidence="2">Daus_M_001</strain>
        <tissue evidence="2">Leg muscle</tissue>
    </source>
</reference>